<dbReference type="InterPro" id="IPR012677">
    <property type="entry name" value="Nucleotide-bd_a/b_plait_sf"/>
</dbReference>
<dbReference type="Pfam" id="PF00271">
    <property type="entry name" value="Helicase_C"/>
    <property type="match status" value="1"/>
</dbReference>
<dbReference type="GO" id="GO:0005524">
    <property type="term" value="F:ATP binding"/>
    <property type="evidence" value="ECO:0007669"/>
    <property type="project" value="UniProtKB-KW"/>
</dbReference>
<dbReference type="Proteomes" id="UP001168478">
    <property type="component" value="Unassembled WGS sequence"/>
</dbReference>
<gene>
    <name evidence="8" type="ORF">QVN81_11675</name>
    <name evidence="9" type="ORF">QVN84_10840</name>
</gene>
<evidence type="ECO:0000313" key="10">
    <source>
        <dbReference type="Proteomes" id="UP001167831"/>
    </source>
</evidence>
<dbReference type="InterPro" id="IPR044742">
    <property type="entry name" value="DEAD/DEAH_RhlB"/>
</dbReference>
<dbReference type="Pfam" id="PF03880">
    <property type="entry name" value="DbpA"/>
    <property type="match status" value="1"/>
</dbReference>
<dbReference type="PROSITE" id="PS51194">
    <property type="entry name" value="HELICASE_CTER"/>
    <property type="match status" value="1"/>
</dbReference>
<dbReference type="CDD" id="cd18787">
    <property type="entry name" value="SF2_C_DEAD"/>
    <property type="match status" value="1"/>
</dbReference>
<proteinExistence type="inferred from homology"/>
<dbReference type="GO" id="GO:0005829">
    <property type="term" value="C:cytosol"/>
    <property type="evidence" value="ECO:0007669"/>
    <property type="project" value="TreeGrafter"/>
</dbReference>
<dbReference type="PROSITE" id="PS51192">
    <property type="entry name" value="HELICASE_ATP_BIND_1"/>
    <property type="match status" value="1"/>
</dbReference>
<evidence type="ECO:0000256" key="2">
    <source>
        <dbReference type="ARBA" id="ARBA00022801"/>
    </source>
</evidence>
<dbReference type="EC" id="3.6.4.-" evidence="9"/>
<accession>A0AAW7JW26</accession>
<dbReference type="InterPro" id="IPR001650">
    <property type="entry name" value="Helicase_C-like"/>
</dbReference>
<evidence type="ECO:0000259" key="6">
    <source>
        <dbReference type="PROSITE" id="PS51192"/>
    </source>
</evidence>
<evidence type="ECO:0000256" key="5">
    <source>
        <dbReference type="ARBA" id="ARBA00038437"/>
    </source>
</evidence>
<dbReference type="Proteomes" id="UP001167831">
    <property type="component" value="Unassembled WGS sequence"/>
</dbReference>
<dbReference type="Gene3D" id="3.30.70.330">
    <property type="match status" value="1"/>
</dbReference>
<evidence type="ECO:0000313" key="9">
    <source>
        <dbReference type="EMBL" id="MDN0026011.1"/>
    </source>
</evidence>
<reference evidence="9" key="1">
    <citation type="submission" date="2023-06" db="EMBL/GenBank/DDBJ databases">
        <authorList>
            <person name="Zeman M."/>
            <person name="Kubasova T."/>
            <person name="Jahodarova E."/>
            <person name="Nykrynova M."/>
            <person name="Rychlik I."/>
        </authorList>
    </citation>
    <scope>NUCLEOTIDE SEQUENCE</scope>
    <source>
        <strain evidence="9">ET15</strain>
        <strain evidence="8">ET37</strain>
    </source>
</reference>
<feature type="domain" description="Helicase C-terminal" evidence="7">
    <location>
        <begin position="212"/>
        <end position="367"/>
    </location>
</feature>
<reference evidence="9" key="2">
    <citation type="submission" date="2023-08" db="EMBL/GenBank/DDBJ databases">
        <title>Identification and characterization of horizontal gene transfer across gut microbiota members of farm animals based on homology search.</title>
        <authorList>
            <person name="Schwarzerova J."/>
            <person name="Nykrynova M."/>
            <person name="Jureckova K."/>
            <person name="Cejkova D."/>
            <person name="Rychlik I."/>
        </authorList>
    </citation>
    <scope>NUCLEOTIDE SEQUENCE</scope>
    <source>
        <strain evidence="9">ET15</strain>
        <strain evidence="8">ET37</strain>
    </source>
</reference>
<dbReference type="RefSeq" id="WP_289826156.1">
    <property type="nucleotide sequence ID" value="NZ_JAUEIE010000016.1"/>
</dbReference>
<dbReference type="Pfam" id="PF00270">
    <property type="entry name" value="DEAD"/>
    <property type="match status" value="1"/>
</dbReference>
<keyword evidence="1" id="KW-0547">Nucleotide-binding</keyword>
<evidence type="ECO:0000259" key="7">
    <source>
        <dbReference type="PROSITE" id="PS51194"/>
    </source>
</evidence>
<sequence length="439" mass="49087">MIINDCLKKLGIDSLSDMQHAACEAISRADNDVVLLSPTGSGKTLAYLLPIIQLIDKTDNRVQCVVIVPGRELALQSANVFNDMKTGLRCCACYGGRMAMEEHRTLRQVCPHVVFATPGRLNDHLDKRNIPAGGIRYLVIDEFDKCLEMGFADEMSEIMYKLPDLRMRVLLSATDAEAIPHFVKMGRTVRLDFLDSADSSSRRIGIYRVSVPVKDKLETLSSLLRTFGNQSSIVFVNYRESVERVNAHLRSLGFVTSAYHGGMEQREREAAVYKFSNGSSNVLVSTDLASRGLDIPFVENIIHYHLPETEDNYIHRIGRTARWDASGRAFFLLNPSEKLPDYVRKDVDGFELPSELPPVPQPVNATVYIGKGKQSKISKGDIVGFLCKKAELKAGDIGRIDIKERYSYVAVERSKLRQVLRMADGEKIKGVKTVVEEVD</sequence>
<dbReference type="InterPro" id="IPR005580">
    <property type="entry name" value="DbpA/CsdA_RNA-bd_dom"/>
</dbReference>
<dbReference type="GO" id="GO:0016787">
    <property type="term" value="F:hydrolase activity"/>
    <property type="evidence" value="ECO:0007669"/>
    <property type="project" value="UniProtKB-KW"/>
</dbReference>
<dbReference type="Gene3D" id="3.40.50.300">
    <property type="entry name" value="P-loop containing nucleotide triphosphate hydrolases"/>
    <property type="match status" value="2"/>
</dbReference>
<organism evidence="9 11">
    <name type="scientific">Leyella lascolaii</name>
    <dbReference type="NCBI Taxonomy" id="1776379"/>
    <lineage>
        <taxon>Bacteria</taxon>
        <taxon>Pseudomonadati</taxon>
        <taxon>Bacteroidota</taxon>
        <taxon>Bacteroidia</taxon>
        <taxon>Bacteroidales</taxon>
        <taxon>Prevotellaceae</taxon>
        <taxon>Leyella</taxon>
    </lineage>
</organism>
<dbReference type="InterPro" id="IPR027417">
    <property type="entry name" value="P-loop_NTPase"/>
</dbReference>
<evidence type="ECO:0000256" key="4">
    <source>
        <dbReference type="ARBA" id="ARBA00022840"/>
    </source>
</evidence>
<dbReference type="SMART" id="SM00487">
    <property type="entry name" value="DEXDc"/>
    <property type="match status" value="1"/>
</dbReference>
<evidence type="ECO:0000256" key="3">
    <source>
        <dbReference type="ARBA" id="ARBA00022806"/>
    </source>
</evidence>
<dbReference type="GO" id="GO:0003724">
    <property type="term" value="F:RNA helicase activity"/>
    <property type="evidence" value="ECO:0007669"/>
    <property type="project" value="TreeGrafter"/>
</dbReference>
<dbReference type="PANTHER" id="PTHR47959">
    <property type="entry name" value="ATP-DEPENDENT RNA HELICASE RHLE-RELATED"/>
    <property type="match status" value="1"/>
</dbReference>
<dbReference type="SUPFAM" id="SSF52540">
    <property type="entry name" value="P-loop containing nucleoside triphosphate hydrolases"/>
    <property type="match status" value="1"/>
</dbReference>
<dbReference type="InterPro" id="IPR011545">
    <property type="entry name" value="DEAD/DEAH_box_helicase_dom"/>
</dbReference>
<dbReference type="PANTHER" id="PTHR47959:SF1">
    <property type="entry name" value="ATP-DEPENDENT RNA HELICASE DBPA"/>
    <property type="match status" value="1"/>
</dbReference>
<comment type="similarity">
    <text evidence="5">Belongs to the DEAD box helicase family.</text>
</comment>
<dbReference type="CDD" id="cd12252">
    <property type="entry name" value="RRM_DbpA"/>
    <property type="match status" value="1"/>
</dbReference>
<name>A0AAW7JW26_9BACT</name>
<feature type="domain" description="Helicase ATP-binding" evidence="6">
    <location>
        <begin position="24"/>
        <end position="193"/>
    </location>
</feature>
<dbReference type="InterPro" id="IPR050079">
    <property type="entry name" value="DEAD_box_RNA_helicase"/>
</dbReference>
<dbReference type="EMBL" id="JAUEIF010000011">
    <property type="protein sequence ID" value="MDN0026011.1"/>
    <property type="molecule type" value="Genomic_DNA"/>
</dbReference>
<keyword evidence="2 9" id="KW-0378">Hydrolase</keyword>
<dbReference type="EMBL" id="JAUEIE010000016">
    <property type="protein sequence ID" value="MDN0023668.1"/>
    <property type="molecule type" value="Genomic_DNA"/>
</dbReference>
<comment type="caution">
    <text evidence="9">The sequence shown here is derived from an EMBL/GenBank/DDBJ whole genome shotgun (WGS) entry which is preliminary data.</text>
</comment>
<keyword evidence="10" id="KW-1185">Reference proteome</keyword>
<dbReference type="SMART" id="SM00490">
    <property type="entry name" value="HELICc"/>
    <property type="match status" value="1"/>
</dbReference>
<evidence type="ECO:0000313" key="8">
    <source>
        <dbReference type="EMBL" id="MDN0023668.1"/>
    </source>
</evidence>
<protein>
    <submittedName>
        <fullName evidence="9">DEAD/DEAH box helicase</fullName>
        <ecNumber evidence="9">3.6.4.-</ecNumber>
    </submittedName>
</protein>
<keyword evidence="3 9" id="KW-0347">Helicase</keyword>
<keyword evidence="4" id="KW-0067">ATP-binding</keyword>
<evidence type="ECO:0000256" key="1">
    <source>
        <dbReference type="ARBA" id="ARBA00022741"/>
    </source>
</evidence>
<dbReference type="CDD" id="cd00268">
    <property type="entry name" value="DEADc"/>
    <property type="match status" value="1"/>
</dbReference>
<dbReference type="GO" id="GO:0003676">
    <property type="term" value="F:nucleic acid binding"/>
    <property type="evidence" value="ECO:0007669"/>
    <property type="project" value="InterPro"/>
</dbReference>
<evidence type="ECO:0000313" key="11">
    <source>
        <dbReference type="Proteomes" id="UP001168478"/>
    </source>
</evidence>
<dbReference type="InterPro" id="IPR014001">
    <property type="entry name" value="Helicase_ATP-bd"/>
</dbReference>
<dbReference type="AlphaFoldDB" id="A0AAW7JW26"/>